<protein>
    <recommendedName>
        <fullName evidence="4">Spirochete porin Oms38</fullName>
    </recommendedName>
</protein>
<evidence type="ECO:0000313" key="3">
    <source>
        <dbReference type="Proteomes" id="UP000001497"/>
    </source>
</evidence>
<feature type="signal peptide" evidence="1">
    <location>
        <begin position="1"/>
        <end position="22"/>
    </location>
</feature>
<keyword evidence="1" id="KW-0732">Signal</keyword>
<reference evidence="2" key="1">
    <citation type="submission" date="2009-10" db="EMBL/GenBank/DDBJ databases">
        <title>Complete sequence of Fibrobacter succinogenes subsp. succinogenes S85.</title>
        <authorList>
            <consortium name="US DOE Joint Genome Institute"/>
            <person name="Lucas S."/>
            <person name="Copeland A."/>
            <person name="Lapidus A."/>
            <person name="Glavina del Rio T."/>
            <person name="Tice H."/>
            <person name="Bruce D."/>
            <person name="Goodwin L."/>
            <person name="Pitluck S."/>
            <person name="Chertkov O."/>
            <person name="Detter J.C."/>
            <person name="Han C."/>
            <person name="Tapia R."/>
            <person name="Larimer F."/>
            <person name="Land M."/>
            <person name="Hauser L."/>
            <person name="Kyrpides N."/>
            <person name="Mikhailova N."/>
            <person name="Weimer P.J."/>
            <person name="Stevenson D.M."/>
            <person name="Boyum J."/>
            <person name="Brumm P.I."/>
            <person name="Mead D."/>
        </authorList>
    </citation>
    <scope>NUCLEOTIDE SEQUENCE [LARGE SCALE GENOMIC DNA]</scope>
    <source>
        <strain evidence="2">S85</strain>
    </source>
</reference>
<keyword evidence="3" id="KW-1185">Reference proteome</keyword>
<accession>A0ABN3YQU9</accession>
<evidence type="ECO:0000313" key="2">
    <source>
        <dbReference type="EMBL" id="ACX73621.1"/>
    </source>
</evidence>
<dbReference type="EMBL" id="CP001792">
    <property type="protein sequence ID" value="ACX73621.1"/>
    <property type="molecule type" value="Genomic_DNA"/>
</dbReference>
<gene>
    <name evidence="2" type="ordered locus">Fisuc_0006</name>
</gene>
<name>A0ABN3YQU9_FIBSS</name>
<evidence type="ECO:0000256" key="1">
    <source>
        <dbReference type="SAM" id="SignalP"/>
    </source>
</evidence>
<dbReference type="Proteomes" id="UP000001497">
    <property type="component" value="Chromosome"/>
</dbReference>
<evidence type="ECO:0008006" key="4">
    <source>
        <dbReference type="Google" id="ProtNLM"/>
    </source>
</evidence>
<proteinExistence type="predicted"/>
<feature type="chain" id="PRO_5046494107" description="Spirochete porin Oms38" evidence="1">
    <location>
        <begin position="23"/>
        <end position="327"/>
    </location>
</feature>
<sequence>MFCMNKFISILLMTVCSTALFAEETSSKEKSPLNYSLLTSLGYYPETTPKTGSSHFSGISGIYDGIEFVTEFDATYTMPFLNGSDELTADNHLTFNLGVELSPVTVAPLASVTFSPIAFLEFAIGGIIGTGWGLTDDIQGLAKLNESKPKYEDLTPFAHWYFYTWASGCFMFDLAAVWEGDWHHVVATASYKVGYQKMTGTKSSVWTWRNTYGQASGWVYEQEYFLGYQMPLKVSTVGVGTTLWGNYQASDYGNFSRNYEGDFMTIDIWPMVEVKLSEKDMLYALADFRGRRSFLEKYKDDAHEPFMTKTGREWYFYALGFQWKHTF</sequence>
<organism evidence="2 3">
    <name type="scientific">Fibrobacter succinogenes (strain ATCC 19169 / S85)</name>
    <dbReference type="NCBI Taxonomy" id="59374"/>
    <lineage>
        <taxon>Bacteria</taxon>
        <taxon>Pseudomonadati</taxon>
        <taxon>Fibrobacterota</taxon>
        <taxon>Fibrobacteria</taxon>
        <taxon>Fibrobacterales</taxon>
        <taxon>Fibrobacteraceae</taxon>
        <taxon>Fibrobacter</taxon>
    </lineage>
</organism>